<evidence type="ECO:0000259" key="2">
    <source>
        <dbReference type="PROSITE" id="PS51471"/>
    </source>
</evidence>
<dbReference type="AlphaFoldDB" id="A0A812PQ83"/>
<dbReference type="GO" id="GO:0031418">
    <property type="term" value="F:L-ascorbic acid binding"/>
    <property type="evidence" value="ECO:0007669"/>
    <property type="project" value="UniProtKB-KW"/>
</dbReference>
<gene>
    <name evidence="3" type="primary">OGFOD2</name>
    <name evidence="3" type="ORF">SNAT2548_LOCUS19432</name>
</gene>
<accession>A0A812PQ83</accession>
<dbReference type="PANTHER" id="PTHR24014:SF4">
    <property type="entry name" value="2-OXOGLUTARATE AND IRON-DEPENDENT OXYGENASE DOMAIN-CONTAINING PROTEIN 2"/>
    <property type="match status" value="1"/>
</dbReference>
<dbReference type="InterPro" id="IPR005123">
    <property type="entry name" value="Oxoglu/Fe-dep_dioxygenase_dom"/>
</dbReference>
<sequence>MNRYGIIMSELGFCAELLDPFIFQHVDVIARKLLPAFCETLDSYRAFTVLYDAEKDGDRELAMHYDNAEVTLNVNIGGTWEGGQVAFYGLATREETEALEVSLKRGHGVLHAGLELHKAQPITQGRRHNLIMWCRSSGIRNDLCPMCFQEPRVLPTNKFYHEGFAVPGGVSADATREMSEDLYD</sequence>
<keyword evidence="1" id="KW-0847">Vitamin C</keyword>
<organism evidence="3 4">
    <name type="scientific">Symbiodinium natans</name>
    <dbReference type="NCBI Taxonomy" id="878477"/>
    <lineage>
        <taxon>Eukaryota</taxon>
        <taxon>Sar</taxon>
        <taxon>Alveolata</taxon>
        <taxon>Dinophyceae</taxon>
        <taxon>Suessiales</taxon>
        <taxon>Symbiodiniaceae</taxon>
        <taxon>Symbiodinium</taxon>
    </lineage>
</organism>
<proteinExistence type="predicted"/>
<dbReference type="Proteomes" id="UP000604046">
    <property type="component" value="Unassembled WGS sequence"/>
</dbReference>
<feature type="domain" description="Fe2OG dioxygenase" evidence="2">
    <location>
        <begin position="42"/>
        <end position="136"/>
    </location>
</feature>
<reference evidence="3" key="1">
    <citation type="submission" date="2021-02" db="EMBL/GenBank/DDBJ databases">
        <authorList>
            <person name="Dougan E. K."/>
            <person name="Rhodes N."/>
            <person name="Thang M."/>
            <person name="Chan C."/>
        </authorList>
    </citation>
    <scope>NUCLEOTIDE SEQUENCE</scope>
</reference>
<evidence type="ECO:0000313" key="4">
    <source>
        <dbReference type="Proteomes" id="UP000604046"/>
    </source>
</evidence>
<dbReference type="EMBL" id="CAJNDS010002179">
    <property type="protein sequence ID" value="CAE7361269.1"/>
    <property type="molecule type" value="Genomic_DNA"/>
</dbReference>
<evidence type="ECO:0000313" key="3">
    <source>
        <dbReference type="EMBL" id="CAE7361269.1"/>
    </source>
</evidence>
<dbReference type="OrthoDB" id="1736837at2759"/>
<dbReference type="Gene3D" id="2.60.120.620">
    <property type="entry name" value="q2cbj1_9rhob like domain"/>
    <property type="match status" value="1"/>
</dbReference>
<dbReference type="PANTHER" id="PTHR24014">
    <property type="entry name" value="2-OXOGLUTARATE AND IRON-DEPENDENT OXYGENASE DOMAIN-CONTAINING PROTEIN 2"/>
    <property type="match status" value="1"/>
</dbReference>
<protein>
    <submittedName>
        <fullName evidence="3">OGFOD2 protein</fullName>
    </submittedName>
</protein>
<evidence type="ECO:0000256" key="1">
    <source>
        <dbReference type="ARBA" id="ARBA00022896"/>
    </source>
</evidence>
<comment type="caution">
    <text evidence="3">The sequence shown here is derived from an EMBL/GenBank/DDBJ whole genome shotgun (WGS) entry which is preliminary data.</text>
</comment>
<keyword evidence="4" id="KW-1185">Reference proteome</keyword>
<name>A0A812PQ83_9DINO</name>
<dbReference type="PROSITE" id="PS51471">
    <property type="entry name" value="FE2OG_OXY"/>
    <property type="match status" value="1"/>
</dbReference>